<name>A0ABS9EK62_9FLAO</name>
<dbReference type="SUPFAM" id="SSF74650">
    <property type="entry name" value="Galactose mutarotase-like"/>
    <property type="match status" value="1"/>
</dbReference>
<evidence type="ECO:0000313" key="10">
    <source>
        <dbReference type="Proteomes" id="UP001179363"/>
    </source>
</evidence>
<keyword evidence="6 8" id="KW-0413">Isomerase</keyword>
<evidence type="ECO:0000256" key="6">
    <source>
        <dbReference type="ARBA" id="ARBA00023235"/>
    </source>
</evidence>
<dbReference type="EC" id="5.1.3.3" evidence="8"/>
<dbReference type="Gene3D" id="2.70.98.10">
    <property type="match status" value="1"/>
</dbReference>
<comment type="subunit">
    <text evidence="4">Monomer.</text>
</comment>
<dbReference type="CDD" id="cd09019">
    <property type="entry name" value="galactose_mutarotase_like"/>
    <property type="match status" value="1"/>
</dbReference>
<protein>
    <recommendedName>
        <fullName evidence="8">Aldose 1-epimerase</fullName>
        <ecNumber evidence="8">5.1.3.3</ecNumber>
    </recommendedName>
</protein>
<dbReference type="InterPro" id="IPR011013">
    <property type="entry name" value="Gal_mutarotase_sf_dom"/>
</dbReference>
<proteinExistence type="inferred from homology"/>
<comment type="caution">
    <text evidence="9">The sequence shown here is derived from an EMBL/GenBank/DDBJ whole genome shotgun (WGS) entry which is preliminary data.</text>
</comment>
<dbReference type="RefSeq" id="WP_236134692.1">
    <property type="nucleotide sequence ID" value="NZ_JAKGTH010000011.1"/>
</dbReference>
<evidence type="ECO:0000256" key="7">
    <source>
        <dbReference type="ARBA" id="ARBA00023277"/>
    </source>
</evidence>
<evidence type="ECO:0000256" key="4">
    <source>
        <dbReference type="ARBA" id="ARBA00011245"/>
    </source>
</evidence>
<evidence type="ECO:0000256" key="2">
    <source>
        <dbReference type="ARBA" id="ARBA00005028"/>
    </source>
</evidence>
<dbReference type="InterPro" id="IPR047215">
    <property type="entry name" value="Galactose_mutarotase-like"/>
</dbReference>
<reference evidence="9" key="1">
    <citation type="submission" date="2022-01" db="EMBL/GenBank/DDBJ databases">
        <title>Gillisia lutea sp. nov., isolated from marine plastic residues from the Malvarosa beach (Valencia, Spain).</title>
        <authorList>
            <person name="Vidal-Verdu A."/>
            <person name="Molina-Menor E."/>
            <person name="Satari L."/>
            <person name="Pascual J."/>
            <person name="Pereto J."/>
            <person name="Porcar M."/>
        </authorList>
    </citation>
    <scope>NUCLEOTIDE SEQUENCE</scope>
    <source>
        <strain evidence="9">M10.2A</strain>
    </source>
</reference>
<keyword evidence="5" id="KW-0106">Calcium</keyword>
<evidence type="ECO:0000256" key="1">
    <source>
        <dbReference type="ARBA" id="ARBA00001913"/>
    </source>
</evidence>
<dbReference type="InterPro" id="IPR014718">
    <property type="entry name" value="GH-type_carb-bd"/>
</dbReference>
<evidence type="ECO:0000256" key="8">
    <source>
        <dbReference type="PIRNR" id="PIRNR005096"/>
    </source>
</evidence>
<dbReference type="Proteomes" id="UP001179363">
    <property type="component" value="Unassembled WGS sequence"/>
</dbReference>
<evidence type="ECO:0000256" key="5">
    <source>
        <dbReference type="ARBA" id="ARBA00022837"/>
    </source>
</evidence>
<dbReference type="PANTHER" id="PTHR10091">
    <property type="entry name" value="ALDOSE-1-EPIMERASE"/>
    <property type="match status" value="1"/>
</dbReference>
<organism evidence="9 10">
    <name type="scientific">Gillisia lutea</name>
    <dbReference type="NCBI Taxonomy" id="2909668"/>
    <lineage>
        <taxon>Bacteria</taxon>
        <taxon>Pseudomonadati</taxon>
        <taxon>Bacteroidota</taxon>
        <taxon>Flavobacteriia</taxon>
        <taxon>Flavobacteriales</taxon>
        <taxon>Flavobacteriaceae</taxon>
        <taxon>Gillisia</taxon>
    </lineage>
</organism>
<comment type="catalytic activity">
    <reaction evidence="8">
        <text>alpha-D-glucose = beta-D-glucose</text>
        <dbReference type="Rhea" id="RHEA:10264"/>
        <dbReference type="ChEBI" id="CHEBI:15903"/>
        <dbReference type="ChEBI" id="CHEBI:17925"/>
        <dbReference type="EC" id="5.1.3.3"/>
    </reaction>
</comment>
<comment type="cofactor">
    <cofactor evidence="1">
        <name>Ca(2+)</name>
        <dbReference type="ChEBI" id="CHEBI:29108"/>
    </cofactor>
</comment>
<evidence type="ECO:0000256" key="3">
    <source>
        <dbReference type="ARBA" id="ARBA00006206"/>
    </source>
</evidence>
<comment type="pathway">
    <text evidence="2 8">Carbohydrate metabolism; hexose metabolism.</text>
</comment>
<sequence length="328" mass="37009">MNSENLEVYFLTNSNGTRLGILNFGASIFSLFMKDKNGDEVNVIVGPKDKNEYISKAYTDENKCFGASIGRYAGRISEGKFFLDGNLYKLYEKDGVHLHGGFRGIHHKIWKVESIDLGKNPSIVLSCVSEDGEEGYPGNLTIQVTYTLTEENEVVIQYEAETDKRTPVNLTNHAYYNLNGKGSVSNHDLFIASEAILEVDEKLRPTGKFQLLKEDEKDFSAVKKINSILLDDTFIFKTGVKDEVVRLYSTETGIELKIFTNQAAAVVFVPPHLSQAWEYQTEIGDSFPSLCVETQNFPDAPNHDNFPNSILAPNERYRNKSIFQFNLR</sequence>
<accession>A0ABS9EK62</accession>
<gene>
    <name evidence="9" type="ORF">L1I30_12810</name>
</gene>
<dbReference type="InterPro" id="IPR015443">
    <property type="entry name" value="Aldose_1-epimerase"/>
</dbReference>
<comment type="similarity">
    <text evidence="3 8">Belongs to the aldose epimerase family.</text>
</comment>
<dbReference type="EMBL" id="JAKGTH010000011">
    <property type="protein sequence ID" value="MCF4102549.1"/>
    <property type="molecule type" value="Genomic_DNA"/>
</dbReference>
<dbReference type="PANTHER" id="PTHR10091:SF0">
    <property type="entry name" value="GALACTOSE MUTAROTASE"/>
    <property type="match status" value="1"/>
</dbReference>
<evidence type="ECO:0000313" key="9">
    <source>
        <dbReference type="EMBL" id="MCF4102549.1"/>
    </source>
</evidence>
<keyword evidence="7 8" id="KW-0119">Carbohydrate metabolism</keyword>
<dbReference type="InterPro" id="IPR008183">
    <property type="entry name" value="Aldose_1/G6P_1-epimerase"/>
</dbReference>
<dbReference type="Pfam" id="PF01263">
    <property type="entry name" value="Aldose_epim"/>
    <property type="match status" value="1"/>
</dbReference>
<keyword evidence="10" id="KW-1185">Reference proteome</keyword>
<dbReference type="PIRSF" id="PIRSF005096">
    <property type="entry name" value="GALM"/>
    <property type="match status" value="1"/>
</dbReference>